<accession>A0A974P711</accession>
<dbReference type="SUPFAM" id="SSF53448">
    <property type="entry name" value="Nucleotide-diphospho-sugar transferases"/>
    <property type="match status" value="1"/>
</dbReference>
<evidence type="ECO:0000313" key="5">
    <source>
        <dbReference type="EMBL" id="QQZ51584.1"/>
    </source>
</evidence>
<dbReference type="GO" id="GO:0016757">
    <property type="term" value="F:glycosyltransferase activity"/>
    <property type="evidence" value="ECO:0007669"/>
    <property type="project" value="UniProtKB-KW"/>
</dbReference>
<keyword evidence="2" id="KW-0328">Glycosyltransferase</keyword>
<name>A0A974P711_9CAUL</name>
<protein>
    <submittedName>
        <fullName evidence="5">Glycosyltransferase family 2 protein</fullName>
    </submittedName>
</protein>
<sequence length="310" mass="33971">MYKIAVIITSFNRRDLTVKCLDALLNGATVKHDIDVYLMDDASTDGTAEAVLARFPDVNVIQGSGDLYWNRGMRRAWEAALAANAGFYLWLNDDTVLRSGAVDDMIDLHEALGPKTIICGRIRNSGDATASYGGLLVQKAHVRFGPAPVWTSIRTTPAGEEDLYCDTMNGNCVLIPSSATFDIGLISEHYWHSEGDTDYGYRATNAGYRIAQLKILSQKVTSTLRLMKENAINAQELEVYIFPPEGPEARGIVSFLQTTPQTDVAGSPHLVLPSNAAHSLMPMRAEALLSLAQRRIRTKRPLSSQLIGLT</sequence>
<evidence type="ECO:0000256" key="2">
    <source>
        <dbReference type="ARBA" id="ARBA00022676"/>
    </source>
</evidence>
<dbReference type="EMBL" id="CP068570">
    <property type="protein sequence ID" value="QQZ51584.1"/>
    <property type="molecule type" value="Genomic_DNA"/>
</dbReference>
<feature type="domain" description="Glycosyltransferase 2-like" evidence="4">
    <location>
        <begin position="6"/>
        <end position="129"/>
    </location>
</feature>
<dbReference type="Pfam" id="PF00535">
    <property type="entry name" value="Glycos_transf_2"/>
    <property type="match status" value="1"/>
</dbReference>
<dbReference type="Gene3D" id="3.90.550.10">
    <property type="entry name" value="Spore Coat Polysaccharide Biosynthesis Protein SpsA, Chain A"/>
    <property type="match status" value="1"/>
</dbReference>
<reference evidence="5" key="1">
    <citation type="submission" date="2021-01" db="EMBL/GenBank/DDBJ databases">
        <title>Genome sequence of Phenylobacterium sp. 20VBR1 isolated from a valley glaceir, Ny-Alesund, Svalbard.</title>
        <authorList>
            <person name="Thomas F.A."/>
            <person name="Krishnan K.P."/>
            <person name="Sinha R.K."/>
        </authorList>
    </citation>
    <scope>NUCLEOTIDE SEQUENCE</scope>
    <source>
        <strain evidence="5">20VBR1</strain>
    </source>
</reference>
<comment type="similarity">
    <text evidence="1">Belongs to the glycosyltransferase 2 family.</text>
</comment>
<proteinExistence type="inferred from homology"/>
<gene>
    <name evidence="5" type="ORF">JKL49_11690</name>
</gene>
<dbReference type="AlphaFoldDB" id="A0A974P711"/>
<dbReference type="InterPro" id="IPR001173">
    <property type="entry name" value="Glyco_trans_2-like"/>
</dbReference>
<dbReference type="PANTHER" id="PTHR43179:SF12">
    <property type="entry name" value="GALACTOFURANOSYLTRANSFERASE GLFT2"/>
    <property type="match status" value="1"/>
</dbReference>
<keyword evidence="3" id="KW-0808">Transferase</keyword>
<dbReference type="PANTHER" id="PTHR43179">
    <property type="entry name" value="RHAMNOSYLTRANSFERASE WBBL"/>
    <property type="match status" value="1"/>
</dbReference>
<dbReference type="InterPro" id="IPR029044">
    <property type="entry name" value="Nucleotide-diphossugar_trans"/>
</dbReference>
<organism evidence="5">
    <name type="scientific">Phenylobacterium glaciei</name>
    <dbReference type="NCBI Taxonomy" id="2803784"/>
    <lineage>
        <taxon>Bacteria</taxon>
        <taxon>Pseudomonadati</taxon>
        <taxon>Pseudomonadota</taxon>
        <taxon>Alphaproteobacteria</taxon>
        <taxon>Caulobacterales</taxon>
        <taxon>Caulobacteraceae</taxon>
        <taxon>Phenylobacterium</taxon>
    </lineage>
</organism>
<evidence type="ECO:0000256" key="1">
    <source>
        <dbReference type="ARBA" id="ARBA00006739"/>
    </source>
</evidence>
<evidence type="ECO:0000259" key="4">
    <source>
        <dbReference type="Pfam" id="PF00535"/>
    </source>
</evidence>
<evidence type="ECO:0000256" key="3">
    <source>
        <dbReference type="ARBA" id="ARBA00022679"/>
    </source>
</evidence>